<dbReference type="PROSITE" id="PS50011">
    <property type="entry name" value="PROTEIN_KINASE_DOM"/>
    <property type="match status" value="1"/>
</dbReference>
<dbReference type="Pfam" id="PF00168">
    <property type="entry name" value="C2"/>
    <property type="match status" value="1"/>
</dbReference>
<feature type="domain" description="C2" evidence="2">
    <location>
        <begin position="1"/>
        <end position="100"/>
    </location>
</feature>
<feature type="domain" description="Protein kinase" evidence="3">
    <location>
        <begin position="353"/>
        <end position="613"/>
    </location>
</feature>
<evidence type="ECO:0000313" key="5">
    <source>
        <dbReference type="Proteomes" id="UP000030762"/>
    </source>
</evidence>
<dbReference type="InterPro" id="IPR000719">
    <property type="entry name" value="Prot_kinase_dom"/>
</dbReference>
<keyword evidence="5" id="KW-1185">Reference proteome</keyword>
<dbReference type="AlphaFoldDB" id="T0RNS7"/>
<dbReference type="InParanoid" id="T0RNS7"/>
<dbReference type="CDD" id="cd00030">
    <property type="entry name" value="C2"/>
    <property type="match status" value="1"/>
</dbReference>
<dbReference type="Gene3D" id="1.10.510.10">
    <property type="entry name" value="Transferase(Phosphotransferase) domain 1"/>
    <property type="match status" value="1"/>
</dbReference>
<dbReference type="Proteomes" id="UP000030762">
    <property type="component" value="Unassembled WGS sequence"/>
</dbReference>
<dbReference type="InterPro" id="IPR051681">
    <property type="entry name" value="Ser/Thr_Kinases-Pseudokinases"/>
</dbReference>
<accession>T0RNS7</accession>
<dbReference type="eggNOG" id="KOG0192">
    <property type="taxonomic scope" value="Eukaryota"/>
</dbReference>
<dbReference type="InterPro" id="IPR001245">
    <property type="entry name" value="Ser-Thr/Tyr_kinase_cat_dom"/>
</dbReference>
<protein>
    <submittedName>
        <fullName evidence="4">TKL protein kinase</fullName>
    </submittedName>
</protein>
<dbReference type="InterPro" id="IPR011009">
    <property type="entry name" value="Kinase-like_dom_sf"/>
</dbReference>
<proteinExistence type="predicted"/>
<feature type="compositionally biased region" description="Polar residues" evidence="1">
    <location>
        <begin position="161"/>
        <end position="177"/>
    </location>
</feature>
<keyword evidence="4" id="KW-0808">Transferase</keyword>
<name>T0RNS7_SAPDV</name>
<evidence type="ECO:0000256" key="1">
    <source>
        <dbReference type="SAM" id="MobiDB-lite"/>
    </source>
</evidence>
<dbReference type="Pfam" id="PF07714">
    <property type="entry name" value="PK_Tyr_Ser-Thr"/>
    <property type="match status" value="1"/>
</dbReference>
<evidence type="ECO:0000259" key="3">
    <source>
        <dbReference type="PROSITE" id="PS50011"/>
    </source>
</evidence>
<evidence type="ECO:0000313" key="4">
    <source>
        <dbReference type="EMBL" id="EQC31702.1"/>
    </source>
</evidence>
<dbReference type="InterPro" id="IPR035892">
    <property type="entry name" value="C2_domain_sf"/>
</dbReference>
<dbReference type="PANTHER" id="PTHR44329">
    <property type="entry name" value="SERINE/THREONINE-PROTEIN KINASE TNNI3K-RELATED"/>
    <property type="match status" value="1"/>
</dbReference>
<feature type="compositionally biased region" description="Basic and acidic residues" evidence="1">
    <location>
        <begin position="196"/>
        <end position="211"/>
    </location>
</feature>
<dbReference type="GO" id="GO:0004674">
    <property type="term" value="F:protein serine/threonine kinase activity"/>
    <property type="evidence" value="ECO:0007669"/>
    <property type="project" value="TreeGrafter"/>
</dbReference>
<dbReference type="GO" id="GO:0005524">
    <property type="term" value="F:ATP binding"/>
    <property type="evidence" value="ECO:0007669"/>
    <property type="project" value="InterPro"/>
</dbReference>
<dbReference type="OMA" id="WAGYEEL"/>
<dbReference type="SUPFAM" id="SSF49562">
    <property type="entry name" value="C2 domain (Calcium/lipid-binding domain, CaLB)"/>
    <property type="match status" value="1"/>
</dbReference>
<dbReference type="PROSITE" id="PS50004">
    <property type="entry name" value="C2"/>
    <property type="match status" value="1"/>
</dbReference>
<dbReference type="VEuPathDB" id="FungiDB:SDRG_10495"/>
<dbReference type="PANTHER" id="PTHR44329:SF214">
    <property type="entry name" value="PROTEIN KINASE DOMAIN-CONTAINING PROTEIN"/>
    <property type="match status" value="1"/>
</dbReference>
<dbReference type="GeneID" id="19951222"/>
<dbReference type="Gene3D" id="2.60.40.150">
    <property type="entry name" value="C2 domain"/>
    <property type="match status" value="1"/>
</dbReference>
<dbReference type="OrthoDB" id="4062651at2759"/>
<organism evidence="4 5">
    <name type="scientific">Saprolegnia diclina (strain VS20)</name>
    <dbReference type="NCBI Taxonomy" id="1156394"/>
    <lineage>
        <taxon>Eukaryota</taxon>
        <taxon>Sar</taxon>
        <taxon>Stramenopiles</taxon>
        <taxon>Oomycota</taxon>
        <taxon>Saprolegniomycetes</taxon>
        <taxon>Saprolegniales</taxon>
        <taxon>Saprolegniaceae</taxon>
        <taxon>Saprolegnia</taxon>
    </lineage>
</organism>
<feature type="compositionally biased region" description="Low complexity" evidence="1">
    <location>
        <begin position="250"/>
        <end position="261"/>
    </location>
</feature>
<dbReference type="EMBL" id="JH767167">
    <property type="protein sequence ID" value="EQC31702.1"/>
    <property type="molecule type" value="Genomic_DNA"/>
</dbReference>
<dbReference type="SUPFAM" id="SSF56112">
    <property type="entry name" value="Protein kinase-like (PK-like)"/>
    <property type="match status" value="1"/>
</dbReference>
<gene>
    <name evidence="4" type="ORF">SDRG_10495</name>
</gene>
<dbReference type="InterPro" id="IPR000008">
    <property type="entry name" value="C2_dom"/>
</dbReference>
<sequence length="616" mass="68430">MDLLVCVKEARGLRNTQVFGTQDPYCTIKVSGTKVKTKVHAKGGVEPRFDATFHIPSVDVNEPFQIEIKNHSILRKAHIGIYRAPLQEAIAASLGAEHWFKLEHRTKHPSPGGEVRLRLELRASSLTPPEPPVNGHFEFPRLYKSRDYKSSTYEAHAVGSTPPQTRFQLQSNNAVRSSSDRQTPERHTASAPAFIRQDRHSVPPELAHEAESLPAKTQQYHTPPQHAAPPPYASATIPRLPPRSLPSQMSSGSNHSNHSSGWARQASGESSTDERSTVRPPLYAIPNPDGDGRLVYMDPNGPPGSFRGTFPVPADAPVNDIASNRARPVTTSMDEIDWAGYEELQVYRHLYIYPSMVKIIRSLQSDYMKTELAHYGGTLAMVKSLKFPDEKDALVKEIISLSKVDCPKVLRFMGFYISPTAGLCCVTENLAGNPPDLRALLNRPKPGLTWHDKLRIATEVAEALVYMHAQKPIMIHRNIKAASVILGRRREAVLSGFGCCRDRSYDQTMTSGVGDVQWSAPEMLMDGDYAERVDVYSFGVLLVELDTHEIPFLEESETYPRSDFIGMLVTGRLRHRPSASCPPPIRDIVALCIQHDPGLRPDMRQVLGLLQAVALS</sequence>
<dbReference type="STRING" id="1156394.T0RNS7"/>
<dbReference type="SMART" id="SM00239">
    <property type="entry name" value="C2"/>
    <property type="match status" value="1"/>
</dbReference>
<feature type="region of interest" description="Disordered" evidence="1">
    <location>
        <begin position="153"/>
        <end position="293"/>
    </location>
</feature>
<reference evidence="4 5" key="1">
    <citation type="submission" date="2012-04" db="EMBL/GenBank/DDBJ databases">
        <title>The Genome Sequence of Saprolegnia declina VS20.</title>
        <authorList>
            <consortium name="The Broad Institute Genome Sequencing Platform"/>
            <person name="Russ C."/>
            <person name="Nusbaum C."/>
            <person name="Tyler B."/>
            <person name="van West P."/>
            <person name="Dieguez-Uribeondo J."/>
            <person name="de Bruijn I."/>
            <person name="Tripathy S."/>
            <person name="Jiang R."/>
            <person name="Young S.K."/>
            <person name="Zeng Q."/>
            <person name="Gargeya S."/>
            <person name="Fitzgerald M."/>
            <person name="Haas B."/>
            <person name="Abouelleil A."/>
            <person name="Alvarado L."/>
            <person name="Arachchi H.M."/>
            <person name="Berlin A."/>
            <person name="Chapman S.B."/>
            <person name="Goldberg J."/>
            <person name="Griggs A."/>
            <person name="Gujja S."/>
            <person name="Hansen M."/>
            <person name="Howarth C."/>
            <person name="Imamovic A."/>
            <person name="Larimer J."/>
            <person name="McCowen C."/>
            <person name="Montmayeur A."/>
            <person name="Murphy C."/>
            <person name="Neiman D."/>
            <person name="Pearson M."/>
            <person name="Priest M."/>
            <person name="Roberts A."/>
            <person name="Saif S."/>
            <person name="Shea T."/>
            <person name="Sisk P."/>
            <person name="Sykes S."/>
            <person name="Wortman J."/>
            <person name="Nusbaum C."/>
            <person name="Birren B."/>
        </authorList>
    </citation>
    <scope>NUCLEOTIDE SEQUENCE [LARGE SCALE GENOMIC DNA]</scope>
    <source>
        <strain evidence="4 5">VS20</strain>
    </source>
</reference>
<evidence type="ECO:0000259" key="2">
    <source>
        <dbReference type="PROSITE" id="PS50004"/>
    </source>
</evidence>
<dbReference type="RefSeq" id="XP_008614709.1">
    <property type="nucleotide sequence ID" value="XM_008616487.1"/>
</dbReference>
<feature type="compositionally biased region" description="Basic and acidic residues" evidence="1">
    <location>
        <begin position="178"/>
        <end position="188"/>
    </location>
</feature>
<keyword evidence="4" id="KW-0418">Kinase</keyword>